<evidence type="ECO:0000313" key="9">
    <source>
        <dbReference type="EMBL" id="CAH2005213.1"/>
    </source>
</evidence>
<protein>
    <recommendedName>
        <fullName evidence="8">Fork-head domain-containing protein</fullName>
    </recommendedName>
</protein>
<dbReference type="Proteomes" id="UP001152888">
    <property type="component" value="Unassembled WGS sequence"/>
</dbReference>
<proteinExistence type="predicted"/>
<dbReference type="InterPro" id="IPR036390">
    <property type="entry name" value="WH_DNA-bd_sf"/>
</dbReference>
<reference evidence="9" key="1">
    <citation type="submission" date="2022-03" db="EMBL/GenBank/DDBJ databases">
        <authorList>
            <person name="Sayadi A."/>
        </authorList>
    </citation>
    <scope>NUCLEOTIDE SEQUENCE</scope>
</reference>
<dbReference type="PANTHER" id="PTHR13962:SF22">
    <property type="entry name" value="FORKHEAD BOX PROTEIN N3-LIKE PROTEIN"/>
    <property type="match status" value="1"/>
</dbReference>
<evidence type="ECO:0000256" key="1">
    <source>
        <dbReference type="ARBA" id="ARBA00004123"/>
    </source>
</evidence>
<feature type="compositionally biased region" description="Polar residues" evidence="7">
    <location>
        <begin position="74"/>
        <end position="84"/>
    </location>
</feature>
<comment type="subcellular location">
    <subcellularLocation>
        <location evidence="1 6">Nucleus</location>
    </subcellularLocation>
</comment>
<dbReference type="InterPro" id="IPR018122">
    <property type="entry name" value="TF_fork_head_CS_1"/>
</dbReference>
<dbReference type="OrthoDB" id="5954824at2759"/>
<feature type="compositionally biased region" description="Polar residues" evidence="7">
    <location>
        <begin position="107"/>
        <end position="119"/>
    </location>
</feature>
<feature type="region of interest" description="Disordered" evidence="7">
    <location>
        <begin position="73"/>
        <end position="138"/>
    </location>
</feature>
<evidence type="ECO:0000256" key="5">
    <source>
        <dbReference type="ARBA" id="ARBA00023242"/>
    </source>
</evidence>
<keyword evidence="5 6" id="KW-0539">Nucleus</keyword>
<feature type="compositionally biased region" description="Polar residues" evidence="7">
    <location>
        <begin position="7"/>
        <end position="16"/>
    </location>
</feature>
<dbReference type="GO" id="GO:0003700">
    <property type="term" value="F:DNA-binding transcription factor activity"/>
    <property type="evidence" value="ECO:0007669"/>
    <property type="project" value="InterPro"/>
</dbReference>
<keyword evidence="10" id="KW-1185">Reference proteome</keyword>
<evidence type="ECO:0000256" key="6">
    <source>
        <dbReference type="PROSITE-ProRule" id="PRU00089"/>
    </source>
</evidence>
<feature type="compositionally biased region" description="Polar residues" evidence="7">
    <location>
        <begin position="249"/>
        <end position="261"/>
    </location>
</feature>
<dbReference type="PROSITE" id="PS00657">
    <property type="entry name" value="FORK_HEAD_1"/>
    <property type="match status" value="1"/>
</dbReference>
<dbReference type="GO" id="GO:0005634">
    <property type="term" value="C:nucleus"/>
    <property type="evidence" value="ECO:0007669"/>
    <property type="project" value="UniProtKB-SubCell"/>
</dbReference>
<feature type="DNA-binding region" description="Fork-head" evidence="6">
    <location>
        <begin position="152"/>
        <end position="237"/>
    </location>
</feature>
<keyword evidence="3 6" id="KW-0238">DNA-binding</keyword>
<dbReference type="AlphaFoldDB" id="A0A9P0M484"/>
<feature type="region of interest" description="Disordered" evidence="7">
    <location>
        <begin position="246"/>
        <end position="267"/>
    </location>
</feature>
<dbReference type="PROSITE" id="PS00658">
    <property type="entry name" value="FORK_HEAD_2"/>
    <property type="match status" value="1"/>
</dbReference>
<evidence type="ECO:0000256" key="7">
    <source>
        <dbReference type="SAM" id="MobiDB-lite"/>
    </source>
</evidence>
<evidence type="ECO:0000256" key="4">
    <source>
        <dbReference type="ARBA" id="ARBA00023163"/>
    </source>
</evidence>
<evidence type="ECO:0000259" key="8">
    <source>
        <dbReference type="PROSITE" id="PS50039"/>
    </source>
</evidence>
<organism evidence="9 10">
    <name type="scientific">Acanthoscelides obtectus</name>
    <name type="common">Bean weevil</name>
    <name type="synonym">Bruchus obtectus</name>
    <dbReference type="NCBI Taxonomy" id="200917"/>
    <lineage>
        <taxon>Eukaryota</taxon>
        <taxon>Metazoa</taxon>
        <taxon>Ecdysozoa</taxon>
        <taxon>Arthropoda</taxon>
        <taxon>Hexapoda</taxon>
        <taxon>Insecta</taxon>
        <taxon>Pterygota</taxon>
        <taxon>Neoptera</taxon>
        <taxon>Endopterygota</taxon>
        <taxon>Coleoptera</taxon>
        <taxon>Polyphaga</taxon>
        <taxon>Cucujiformia</taxon>
        <taxon>Chrysomeloidea</taxon>
        <taxon>Chrysomelidae</taxon>
        <taxon>Bruchinae</taxon>
        <taxon>Bruchini</taxon>
        <taxon>Acanthoscelides</taxon>
    </lineage>
</organism>
<comment type="caution">
    <text evidence="9">The sequence shown here is derived from an EMBL/GenBank/DDBJ whole genome shotgun (WGS) entry which is preliminary data.</text>
</comment>
<feature type="compositionally biased region" description="Low complexity" evidence="7">
    <location>
        <begin position="120"/>
        <end position="132"/>
    </location>
</feature>
<evidence type="ECO:0000256" key="3">
    <source>
        <dbReference type="ARBA" id="ARBA00023125"/>
    </source>
</evidence>
<dbReference type="GO" id="GO:0000987">
    <property type="term" value="F:cis-regulatory region sequence-specific DNA binding"/>
    <property type="evidence" value="ECO:0007669"/>
    <property type="project" value="TreeGrafter"/>
</dbReference>
<dbReference type="PRINTS" id="PR00053">
    <property type="entry name" value="FORKHEAD"/>
</dbReference>
<evidence type="ECO:0000313" key="10">
    <source>
        <dbReference type="Proteomes" id="UP001152888"/>
    </source>
</evidence>
<dbReference type="SMART" id="SM00339">
    <property type="entry name" value="FH"/>
    <property type="match status" value="1"/>
</dbReference>
<dbReference type="InterPro" id="IPR047119">
    <property type="entry name" value="FOXN2/3-like"/>
</dbReference>
<dbReference type="PROSITE" id="PS50039">
    <property type="entry name" value="FORK_HEAD_3"/>
    <property type="match status" value="1"/>
</dbReference>
<accession>A0A9P0M484</accession>
<dbReference type="InterPro" id="IPR030456">
    <property type="entry name" value="TF_fork_head_CS_2"/>
</dbReference>
<keyword evidence="2" id="KW-0805">Transcription regulation</keyword>
<feature type="domain" description="Fork-head" evidence="8">
    <location>
        <begin position="152"/>
        <end position="237"/>
    </location>
</feature>
<dbReference type="EMBL" id="CAKOFQ010007631">
    <property type="protein sequence ID" value="CAH2005213.1"/>
    <property type="molecule type" value="Genomic_DNA"/>
</dbReference>
<dbReference type="Gene3D" id="1.10.10.10">
    <property type="entry name" value="Winged helix-like DNA-binding domain superfamily/Winged helix DNA-binding domain"/>
    <property type="match status" value="1"/>
</dbReference>
<dbReference type="InterPro" id="IPR036388">
    <property type="entry name" value="WH-like_DNA-bd_sf"/>
</dbReference>
<sequence>MAPERSYSPQDESSCGTPKMSVPGSPVAGTPLRDAQSPISLLLAVAQSQNKAPDDDLTSLNWLHERDVLKGMNINPSPLNSVASTPVKGFVSHSPSSNTDYPEDLSLESSGQNAPSAMTSSYQPIQSQSSQQRYNKHPHNVTYDPQIHTSNKPPYSFSCLIFMAIEDSVQKALPVKDIYAWILDHFPYFKNAPTGWKNSVRHNLSLNKCFQKVEKAPNLGKGSLWTVDPQYKPNLIQALSRSPLHPCTSAEQGSSTKTVQGTPEKPAVYRLPNPDLFPYLSKKLAATEMNHDAVKVKVEQEGVDSKEPLNEADAAAVMLSLKNGTSNHRREGGKCTWQVITTSPSQDHTYSAAENGLDYRMNKPAAAVAGAEPEDDRLAKSRICRKIDFEDEEERKIQEGAETLLNLANITMKRRNIDFLNSIEQDNKKMKFATQTAQTSEPPVEKTAPFKPRLLRTKKKNLKQKVLLNNNVDEWVKHRREIENRNR</sequence>
<name>A0A9P0M484_ACAOB</name>
<evidence type="ECO:0000256" key="2">
    <source>
        <dbReference type="ARBA" id="ARBA00023015"/>
    </source>
</evidence>
<dbReference type="Pfam" id="PF00250">
    <property type="entry name" value="Forkhead"/>
    <property type="match status" value="1"/>
</dbReference>
<keyword evidence="4" id="KW-0804">Transcription</keyword>
<dbReference type="InterPro" id="IPR001766">
    <property type="entry name" value="Fork_head_dom"/>
</dbReference>
<feature type="region of interest" description="Disordered" evidence="7">
    <location>
        <begin position="1"/>
        <end position="33"/>
    </location>
</feature>
<dbReference type="SUPFAM" id="SSF46785">
    <property type="entry name" value="Winged helix' DNA-binding domain"/>
    <property type="match status" value="1"/>
</dbReference>
<dbReference type="PANTHER" id="PTHR13962">
    <property type="entry name" value="FORKHEAD BOX PROTEIN N3-LIKE PROTEIN-RELATED"/>
    <property type="match status" value="1"/>
</dbReference>
<gene>
    <name evidence="9" type="ORF">ACAOBT_LOCUS28418</name>
</gene>